<keyword evidence="3 6" id="KW-0812">Transmembrane</keyword>
<accession>E3J595</accession>
<dbReference type="KEGG" id="fri:FraEuI1c_2660"/>
<evidence type="ECO:0000256" key="5">
    <source>
        <dbReference type="ARBA" id="ARBA00023136"/>
    </source>
</evidence>
<organism evidence="7 8">
    <name type="scientific">Pseudofrankia inefficax (strain DSM 45817 / CECT 9037 / DDB 130130 / EuI1c)</name>
    <name type="common">Frankia inefficax</name>
    <dbReference type="NCBI Taxonomy" id="298654"/>
    <lineage>
        <taxon>Bacteria</taxon>
        <taxon>Bacillati</taxon>
        <taxon>Actinomycetota</taxon>
        <taxon>Actinomycetes</taxon>
        <taxon>Frankiales</taxon>
        <taxon>Frankiaceae</taxon>
        <taxon>Pseudofrankia</taxon>
    </lineage>
</organism>
<dbReference type="STRING" id="298654.FraEuI1c_2660"/>
<dbReference type="InParanoid" id="E3J595"/>
<evidence type="ECO:0008006" key="9">
    <source>
        <dbReference type="Google" id="ProtNLM"/>
    </source>
</evidence>
<evidence type="ECO:0000256" key="1">
    <source>
        <dbReference type="ARBA" id="ARBA00004141"/>
    </source>
</evidence>
<evidence type="ECO:0000313" key="8">
    <source>
        <dbReference type="Proteomes" id="UP000002484"/>
    </source>
</evidence>
<dbReference type="eggNOG" id="COG0390">
    <property type="taxonomic scope" value="Bacteria"/>
</dbReference>
<dbReference type="PANTHER" id="PTHR30028">
    <property type="entry name" value="UPF0014 INNER MEMBRANE PROTEIN YBBM-RELATED"/>
    <property type="match status" value="1"/>
</dbReference>
<dbReference type="HOGENOM" id="CLU_076147_2_0_11"/>
<keyword evidence="8" id="KW-1185">Reference proteome</keyword>
<reference evidence="7 8" key="1">
    <citation type="submission" date="2010-10" db="EMBL/GenBank/DDBJ databases">
        <title>Complete sequence of Frankia sp. EuI1c.</title>
        <authorList>
            <consortium name="US DOE Joint Genome Institute"/>
            <person name="Lucas S."/>
            <person name="Copeland A."/>
            <person name="Lapidus A."/>
            <person name="Cheng J.-F."/>
            <person name="Bruce D."/>
            <person name="Goodwin L."/>
            <person name="Pitluck S."/>
            <person name="Chertkov O."/>
            <person name="Detter J.C."/>
            <person name="Han C."/>
            <person name="Tapia R."/>
            <person name="Land M."/>
            <person name="Hauser L."/>
            <person name="Jeffries C."/>
            <person name="Kyrpides N."/>
            <person name="Ivanova N."/>
            <person name="Mikhailova N."/>
            <person name="Beauchemin N."/>
            <person name="Sen A."/>
            <person name="Sur S.A."/>
            <person name="Gtari M."/>
            <person name="Wall L."/>
            <person name="Tisa L."/>
            <person name="Woyke T."/>
        </authorList>
    </citation>
    <scope>NUCLEOTIDE SEQUENCE [LARGE SCALE GENOMIC DNA]</scope>
    <source>
        <strain evidence="8">DSM 45817 / CECT 9037 / EuI1c</strain>
    </source>
</reference>
<dbReference type="AlphaFoldDB" id="E3J595"/>
<evidence type="ECO:0000256" key="3">
    <source>
        <dbReference type="ARBA" id="ARBA00022692"/>
    </source>
</evidence>
<evidence type="ECO:0000313" key="7">
    <source>
        <dbReference type="EMBL" id="ADP80693.1"/>
    </source>
</evidence>
<dbReference type="Proteomes" id="UP000002484">
    <property type="component" value="Chromosome"/>
</dbReference>
<dbReference type="RefSeq" id="WP_013423811.1">
    <property type="nucleotide sequence ID" value="NC_014666.1"/>
</dbReference>
<dbReference type="GO" id="GO:0005886">
    <property type="term" value="C:plasma membrane"/>
    <property type="evidence" value="ECO:0007669"/>
    <property type="project" value="TreeGrafter"/>
</dbReference>
<evidence type="ECO:0000256" key="2">
    <source>
        <dbReference type="ARBA" id="ARBA00005268"/>
    </source>
</evidence>
<protein>
    <recommendedName>
        <fullName evidence="9">ABC transport system permease protein</fullName>
    </recommendedName>
</protein>
<feature type="transmembrane region" description="Helical" evidence="6">
    <location>
        <begin position="45"/>
        <end position="68"/>
    </location>
</feature>
<keyword evidence="4 6" id="KW-1133">Transmembrane helix</keyword>
<comment type="subcellular location">
    <subcellularLocation>
        <location evidence="1">Membrane</location>
        <topology evidence="1">Multi-pass membrane protein</topology>
    </subcellularLocation>
</comment>
<evidence type="ECO:0000256" key="4">
    <source>
        <dbReference type="ARBA" id="ARBA00022989"/>
    </source>
</evidence>
<comment type="similarity">
    <text evidence="2">Belongs to the UPF0014 family.</text>
</comment>
<dbReference type="PANTHER" id="PTHR30028:SF0">
    <property type="entry name" value="PROTEIN ALUMINUM SENSITIVE 3"/>
    <property type="match status" value="1"/>
</dbReference>
<feature type="transmembrane region" description="Helical" evidence="6">
    <location>
        <begin position="214"/>
        <end position="235"/>
    </location>
</feature>
<sequence length="245" mass="24963" precursor="true">MSDDVRLAVSLGLLLILAVAAQSYGRLRLRAAVLTAALRAVVQLAAVGLVIRSVFAAPAASFAVLAVMAAVATRTAARRLAELPGAGRAVVIASLSAAALTLGVLFAVPALPRSPRYLVALGGIVLGGTMTACTLAGRRLLDGLRRRRDEVEAWLALGATPRQAVADIARTAASEALLPALDQTRTVGLVTLPGAFVGALLGGASPLDAARFQLVVLIALLAAETYAAVVLVWLLGAPTQLPALD</sequence>
<evidence type="ECO:0000256" key="6">
    <source>
        <dbReference type="SAM" id="Phobius"/>
    </source>
</evidence>
<gene>
    <name evidence="7" type="ordered locus">FraEuI1c_2660</name>
</gene>
<proteinExistence type="inferred from homology"/>
<dbReference type="Pfam" id="PF03649">
    <property type="entry name" value="UPF0014"/>
    <property type="match status" value="1"/>
</dbReference>
<feature type="transmembrane region" description="Helical" evidence="6">
    <location>
        <begin position="117"/>
        <end position="137"/>
    </location>
</feature>
<feature type="transmembrane region" description="Helical" evidence="6">
    <location>
        <begin position="89"/>
        <end position="111"/>
    </location>
</feature>
<name>E3J595_PSEI1</name>
<dbReference type="EMBL" id="CP002299">
    <property type="protein sequence ID" value="ADP80693.1"/>
    <property type="molecule type" value="Genomic_DNA"/>
</dbReference>
<keyword evidence="5 6" id="KW-0472">Membrane</keyword>
<dbReference type="InterPro" id="IPR005226">
    <property type="entry name" value="UPF0014_fam"/>
</dbReference>